<keyword evidence="10" id="KW-1185">Reference proteome</keyword>
<reference evidence="9" key="1">
    <citation type="submission" date="2023-03" db="EMBL/GenBank/DDBJ databases">
        <authorList>
            <person name="Steffen K."/>
            <person name="Cardenas P."/>
        </authorList>
    </citation>
    <scope>NUCLEOTIDE SEQUENCE</scope>
</reference>
<feature type="region of interest" description="Disordered" evidence="7">
    <location>
        <begin position="1"/>
        <end position="32"/>
    </location>
</feature>
<dbReference type="InterPro" id="IPR022414">
    <property type="entry name" value="ATP-guanido_PTrfase_cat"/>
</dbReference>
<dbReference type="EMBL" id="CASHTH010001714">
    <property type="protein sequence ID" value="CAI8018935.1"/>
    <property type="molecule type" value="Genomic_DNA"/>
</dbReference>
<evidence type="ECO:0000259" key="8">
    <source>
        <dbReference type="PROSITE" id="PS51510"/>
    </source>
</evidence>
<dbReference type="PANTHER" id="PTHR11547">
    <property type="entry name" value="ARGININE OR CREATINE KINASE"/>
    <property type="match status" value="1"/>
</dbReference>
<dbReference type="PROSITE" id="PS00112">
    <property type="entry name" value="PHOSPHAGEN_KINASE"/>
    <property type="match status" value="1"/>
</dbReference>
<feature type="domain" description="Phosphagen kinase C-terminal" evidence="8">
    <location>
        <begin position="36"/>
        <end position="271"/>
    </location>
</feature>
<organism evidence="9 10">
    <name type="scientific">Geodia barretti</name>
    <name type="common">Barrett's horny sponge</name>
    <dbReference type="NCBI Taxonomy" id="519541"/>
    <lineage>
        <taxon>Eukaryota</taxon>
        <taxon>Metazoa</taxon>
        <taxon>Porifera</taxon>
        <taxon>Demospongiae</taxon>
        <taxon>Heteroscleromorpha</taxon>
        <taxon>Tetractinellida</taxon>
        <taxon>Astrophorina</taxon>
        <taxon>Geodiidae</taxon>
        <taxon>Geodia</taxon>
    </lineage>
</organism>
<keyword evidence="1 5" id="KW-0808">Transferase</keyword>
<gene>
    <name evidence="9" type="ORF">GBAR_LOCUS11430</name>
</gene>
<evidence type="ECO:0000256" key="6">
    <source>
        <dbReference type="RuleBase" id="RU000505"/>
    </source>
</evidence>
<dbReference type="CDD" id="cd07930">
    <property type="entry name" value="bacterial_phosphagen_kinase"/>
    <property type="match status" value="1"/>
</dbReference>
<evidence type="ECO:0000313" key="10">
    <source>
        <dbReference type="Proteomes" id="UP001174909"/>
    </source>
</evidence>
<comment type="caution">
    <text evidence="9">The sequence shown here is derived from an EMBL/GenBank/DDBJ whole genome shotgun (WGS) entry which is preliminary data.</text>
</comment>
<evidence type="ECO:0000256" key="2">
    <source>
        <dbReference type="ARBA" id="ARBA00022741"/>
    </source>
</evidence>
<dbReference type="PANTHER" id="PTHR11547:SF38">
    <property type="entry name" value="ARGININE KINASE 1-RELATED"/>
    <property type="match status" value="1"/>
</dbReference>
<keyword evidence="2 5" id="KW-0547">Nucleotide-binding</keyword>
<evidence type="ECO:0000256" key="4">
    <source>
        <dbReference type="ARBA" id="ARBA00022840"/>
    </source>
</evidence>
<dbReference type="Proteomes" id="UP001174909">
    <property type="component" value="Unassembled WGS sequence"/>
</dbReference>
<keyword evidence="3 5" id="KW-0418">Kinase</keyword>
<evidence type="ECO:0000256" key="1">
    <source>
        <dbReference type="ARBA" id="ARBA00022679"/>
    </source>
</evidence>
<feature type="binding site" evidence="5">
    <location>
        <begin position="193"/>
        <end position="197"/>
    </location>
    <ligand>
        <name>ATP</name>
        <dbReference type="ChEBI" id="CHEBI:30616"/>
    </ligand>
</feature>
<dbReference type="InterPro" id="IPR000749">
    <property type="entry name" value="ATP-guanido_PTrfase"/>
</dbReference>
<feature type="binding site" evidence="5">
    <location>
        <position position="142"/>
    </location>
    <ligand>
        <name>ATP</name>
        <dbReference type="ChEBI" id="CHEBI:30616"/>
    </ligand>
</feature>
<keyword evidence="4 5" id="KW-0067">ATP-binding</keyword>
<dbReference type="SUPFAM" id="SSF55931">
    <property type="entry name" value="Glutamine synthetase/guanido kinase"/>
    <property type="match status" value="1"/>
</dbReference>
<dbReference type="InterPro" id="IPR022415">
    <property type="entry name" value="ATP-guanido_PTrfase_AS"/>
</dbReference>
<dbReference type="GO" id="GO:0005524">
    <property type="term" value="F:ATP binding"/>
    <property type="evidence" value="ECO:0007669"/>
    <property type="project" value="UniProtKB-UniRule"/>
</dbReference>
<dbReference type="Gene3D" id="3.30.590.10">
    <property type="entry name" value="Glutamine synthetase/guanido kinase, catalytic domain"/>
    <property type="match status" value="1"/>
</dbReference>
<proteinExistence type="inferred from homology"/>
<dbReference type="InterPro" id="IPR014746">
    <property type="entry name" value="Gln_synth/guanido_kin_cat_dom"/>
</dbReference>
<feature type="binding site" evidence="5">
    <location>
        <begin position="39"/>
        <end position="43"/>
    </location>
    <ligand>
        <name>ATP</name>
        <dbReference type="ChEBI" id="CHEBI:30616"/>
    </ligand>
</feature>
<dbReference type="GO" id="GO:0004111">
    <property type="term" value="F:creatine kinase activity"/>
    <property type="evidence" value="ECO:0007669"/>
    <property type="project" value="InterPro"/>
</dbReference>
<dbReference type="GO" id="GO:0046314">
    <property type="term" value="P:phosphocreatine biosynthetic process"/>
    <property type="evidence" value="ECO:0007669"/>
    <property type="project" value="InterPro"/>
</dbReference>
<evidence type="ECO:0000256" key="3">
    <source>
        <dbReference type="ARBA" id="ARBA00022777"/>
    </source>
</evidence>
<protein>
    <submittedName>
        <fullName evidence="9">Protein-arginine kinase</fullName>
    </submittedName>
</protein>
<name>A0AA35RWA3_GEOBA</name>
<sequence>SVLSNPRRARRTRGSSFPDLRSRPRRLDASGPDSDIVLSTRVRLARNLQGYAFGPRSRVNDRRAVLRRVTRTAARVDLLAEANVHPLADLDPGTRRILLERRLISQDLLGERSETGPQRAAAVVLSTREPVSVMVNEEDHLRLQVLVSGLALEAAWSLVDRLDEDLGQELPYAYDHELGFLTSCPTNVGTGLRASVLIHLPGLVLTKEIGRVLRGLSQVGLTFRGLYGEGSEVVGNFFQVSNQTTLGKTEEDLVDHLDRMVRQVIEYERRERRVLLRDAYQVTEDKIWRAYGLLRYARSISFEEMMNLLSGVRLGAALKLLPGLRVYSLNKIMIFAQSAHLEEAAGRKLPPGECDVHRATYVRRILATEGVVIPDKEPPQSGSDAVPDP</sequence>
<evidence type="ECO:0000256" key="7">
    <source>
        <dbReference type="SAM" id="MobiDB-lite"/>
    </source>
</evidence>
<dbReference type="Pfam" id="PF00217">
    <property type="entry name" value="ATP-gua_Ptrans"/>
    <property type="match status" value="1"/>
</dbReference>
<accession>A0AA35RWA3</accession>
<dbReference type="GO" id="GO:0005615">
    <property type="term" value="C:extracellular space"/>
    <property type="evidence" value="ECO:0007669"/>
    <property type="project" value="TreeGrafter"/>
</dbReference>
<dbReference type="PROSITE" id="PS51510">
    <property type="entry name" value="PHOSPHAGEN_KINASE_C"/>
    <property type="match status" value="1"/>
</dbReference>
<feature type="non-terminal residue" evidence="9">
    <location>
        <position position="1"/>
    </location>
</feature>
<dbReference type="InterPro" id="IPR023660">
    <property type="entry name" value="Arg_Kinase"/>
</dbReference>
<comment type="similarity">
    <text evidence="5 6">Belongs to the ATP:guanido phosphotransferase family.</text>
</comment>
<dbReference type="AlphaFoldDB" id="A0AA35RWA3"/>
<feature type="binding site" evidence="5">
    <location>
        <begin position="224"/>
        <end position="229"/>
    </location>
    <ligand>
        <name>ATP</name>
        <dbReference type="ChEBI" id="CHEBI:30616"/>
    </ligand>
</feature>
<comment type="caution">
    <text evidence="5">Lacks conserved residue(s) required for the propagation of feature annotation.</text>
</comment>
<dbReference type="NCBIfam" id="NF002194">
    <property type="entry name" value="PRK01059.1-4"/>
    <property type="match status" value="1"/>
</dbReference>
<evidence type="ECO:0000256" key="5">
    <source>
        <dbReference type="PROSITE-ProRule" id="PRU00843"/>
    </source>
</evidence>
<evidence type="ECO:0000313" key="9">
    <source>
        <dbReference type="EMBL" id="CAI8018935.1"/>
    </source>
</evidence>